<comment type="caution">
    <text evidence="1">The sequence shown here is derived from an EMBL/GenBank/DDBJ whole genome shotgun (WGS) entry which is preliminary data.</text>
</comment>
<gene>
    <name evidence="1" type="ORF">HPB50_013275</name>
</gene>
<dbReference type="Proteomes" id="UP000821845">
    <property type="component" value="Chromosome 11"/>
</dbReference>
<protein>
    <submittedName>
        <fullName evidence="1">Uncharacterized protein</fullName>
    </submittedName>
</protein>
<name>A0ACB7T6P8_HYAAI</name>
<dbReference type="EMBL" id="CM023491">
    <property type="protein sequence ID" value="KAH6941077.1"/>
    <property type="molecule type" value="Genomic_DNA"/>
</dbReference>
<keyword evidence="2" id="KW-1185">Reference proteome</keyword>
<organism evidence="1 2">
    <name type="scientific">Hyalomma asiaticum</name>
    <name type="common">Tick</name>
    <dbReference type="NCBI Taxonomy" id="266040"/>
    <lineage>
        <taxon>Eukaryota</taxon>
        <taxon>Metazoa</taxon>
        <taxon>Ecdysozoa</taxon>
        <taxon>Arthropoda</taxon>
        <taxon>Chelicerata</taxon>
        <taxon>Arachnida</taxon>
        <taxon>Acari</taxon>
        <taxon>Parasitiformes</taxon>
        <taxon>Ixodida</taxon>
        <taxon>Ixodoidea</taxon>
        <taxon>Ixodidae</taxon>
        <taxon>Hyalomminae</taxon>
        <taxon>Hyalomma</taxon>
    </lineage>
</organism>
<accession>A0ACB7T6P8</accession>
<sequence>MDQQHRRLESGVVLAEAGRPPGTCPVLRETGLLLPAECRRRRRGSLLRPPCVLGRDDFGTCRDDKFSGVGEAGSPPRL</sequence>
<reference evidence="1" key="1">
    <citation type="submission" date="2020-05" db="EMBL/GenBank/DDBJ databases">
        <title>Large-scale comparative analyses of tick genomes elucidate their genetic diversity and vector capacities.</title>
        <authorList>
            <person name="Jia N."/>
            <person name="Wang J."/>
            <person name="Shi W."/>
            <person name="Du L."/>
            <person name="Sun Y."/>
            <person name="Zhan W."/>
            <person name="Jiang J."/>
            <person name="Wang Q."/>
            <person name="Zhang B."/>
            <person name="Ji P."/>
            <person name="Sakyi L.B."/>
            <person name="Cui X."/>
            <person name="Yuan T."/>
            <person name="Jiang B."/>
            <person name="Yang W."/>
            <person name="Lam T.T.-Y."/>
            <person name="Chang Q."/>
            <person name="Ding S."/>
            <person name="Wang X."/>
            <person name="Zhu J."/>
            <person name="Ruan X."/>
            <person name="Zhao L."/>
            <person name="Wei J."/>
            <person name="Que T."/>
            <person name="Du C."/>
            <person name="Cheng J."/>
            <person name="Dai P."/>
            <person name="Han X."/>
            <person name="Huang E."/>
            <person name="Gao Y."/>
            <person name="Liu J."/>
            <person name="Shao H."/>
            <person name="Ye R."/>
            <person name="Li L."/>
            <person name="Wei W."/>
            <person name="Wang X."/>
            <person name="Wang C."/>
            <person name="Yang T."/>
            <person name="Huo Q."/>
            <person name="Li W."/>
            <person name="Guo W."/>
            <person name="Chen H."/>
            <person name="Zhou L."/>
            <person name="Ni X."/>
            <person name="Tian J."/>
            <person name="Zhou Y."/>
            <person name="Sheng Y."/>
            <person name="Liu T."/>
            <person name="Pan Y."/>
            <person name="Xia L."/>
            <person name="Li J."/>
            <person name="Zhao F."/>
            <person name="Cao W."/>
        </authorList>
    </citation>
    <scope>NUCLEOTIDE SEQUENCE</scope>
    <source>
        <strain evidence="1">Hyas-2018</strain>
    </source>
</reference>
<proteinExistence type="predicted"/>
<evidence type="ECO:0000313" key="1">
    <source>
        <dbReference type="EMBL" id="KAH6941077.1"/>
    </source>
</evidence>
<evidence type="ECO:0000313" key="2">
    <source>
        <dbReference type="Proteomes" id="UP000821845"/>
    </source>
</evidence>